<dbReference type="InterPro" id="IPR005149">
    <property type="entry name" value="Tscrpt_reg_PadR_N"/>
</dbReference>
<accession>A0A4Q1SK46</accession>
<dbReference type="InterPro" id="IPR036390">
    <property type="entry name" value="WH_DNA-bd_sf"/>
</dbReference>
<proteinExistence type="predicted"/>
<dbReference type="EMBL" id="SDMK01000001">
    <property type="protein sequence ID" value="RXS97823.1"/>
    <property type="molecule type" value="Genomic_DNA"/>
</dbReference>
<dbReference type="NCBIfam" id="TIGR03433">
    <property type="entry name" value="padR_acidobact"/>
    <property type="match status" value="1"/>
</dbReference>
<dbReference type="Proteomes" id="UP000290253">
    <property type="component" value="Unassembled WGS sequence"/>
</dbReference>
<dbReference type="OrthoDB" id="9791785at2"/>
<dbReference type="AlphaFoldDB" id="A0A4Q1SK46"/>
<dbReference type="InterPro" id="IPR017799">
    <property type="entry name" value="Tscrpt_reg_PadR_acidobac-type"/>
</dbReference>
<dbReference type="PANTHER" id="PTHR33169">
    <property type="entry name" value="PADR-FAMILY TRANSCRIPTIONAL REGULATOR"/>
    <property type="match status" value="1"/>
</dbReference>
<evidence type="ECO:0000259" key="1">
    <source>
        <dbReference type="Pfam" id="PF03551"/>
    </source>
</evidence>
<name>A0A4Q1SK46_9BACT</name>
<comment type="caution">
    <text evidence="2">The sequence shown here is derived from an EMBL/GenBank/DDBJ whole genome shotgun (WGS) entry which is preliminary data.</text>
</comment>
<dbReference type="SUPFAM" id="SSF46785">
    <property type="entry name" value="Winged helix' DNA-binding domain"/>
    <property type="match status" value="1"/>
</dbReference>
<protein>
    <submittedName>
        <fullName evidence="2">PadR family transcriptional regulator</fullName>
    </submittedName>
</protein>
<sequence>MPSSEKPMFLKRTSRDLFPGALEMMILESLRRQPAHGYALVQHIQQRSNQLLQVEEGSLYPALQRLLKEKLVKAEWGISSTNRRVRTYTITAAGLKHLERERSSFERMFEGIALVLGTRGEANT</sequence>
<dbReference type="InterPro" id="IPR052509">
    <property type="entry name" value="Metal_resp_DNA-bind_regulator"/>
</dbReference>
<reference evidence="2 3" key="1">
    <citation type="journal article" date="2016" name="Int. J. Syst. Evol. Microbiol.">
        <title>Acidipila dinghuensis sp. nov., an acidobacterium isolated from forest soil.</title>
        <authorList>
            <person name="Jiang Y.W."/>
            <person name="Wang J."/>
            <person name="Chen M.H."/>
            <person name="Lv Y.Y."/>
            <person name="Qiu L.H."/>
        </authorList>
    </citation>
    <scope>NUCLEOTIDE SEQUENCE [LARGE SCALE GENOMIC DNA]</scope>
    <source>
        <strain evidence="2 3">DHOF10</strain>
    </source>
</reference>
<feature type="domain" description="Transcription regulator PadR N-terminal" evidence="1">
    <location>
        <begin position="26"/>
        <end position="99"/>
    </location>
</feature>
<dbReference type="InterPro" id="IPR036388">
    <property type="entry name" value="WH-like_DNA-bd_sf"/>
</dbReference>
<dbReference type="Gene3D" id="1.10.10.10">
    <property type="entry name" value="Winged helix-like DNA-binding domain superfamily/Winged helix DNA-binding domain"/>
    <property type="match status" value="1"/>
</dbReference>
<dbReference type="PANTHER" id="PTHR33169:SF14">
    <property type="entry name" value="TRANSCRIPTIONAL REGULATOR RV3488"/>
    <property type="match status" value="1"/>
</dbReference>
<organism evidence="2 3">
    <name type="scientific">Silvibacterium dinghuense</name>
    <dbReference type="NCBI Taxonomy" id="1560006"/>
    <lineage>
        <taxon>Bacteria</taxon>
        <taxon>Pseudomonadati</taxon>
        <taxon>Acidobacteriota</taxon>
        <taxon>Terriglobia</taxon>
        <taxon>Terriglobales</taxon>
        <taxon>Acidobacteriaceae</taxon>
        <taxon>Silvibacterium</taxon>
    </lineage>
</organism>
<evidence type="ECO:0000313" key="3">
    <source>
        <dbReference type="Proteomes" id="UP000290253"/>
    </source>
</evidence>
<keyword evidence="3" id="KW-1185">Reference proteome</keyword>
<evidence type="ECO:0000313" key="2">
    <source>
        <dbReference type="EMBL" id="RXS97823.1"/>
    </source>
</evidence>
<gene>
    <name evidence="2" type="ORF">ESZ00_08170</name>
</gene>
<dbReference type="Pfam" id="PF03551">
    <property type="entry name" value="PadR"/>
    <property type="match status" value="1"/>
</dbReference>